<dbReference type="PANTHER" id="PTHR45868">
    <property type="entry name" value="HEAVY METAL-ASSOCIATED ISOPRENYLATED PLANT PROTEIN 33-RELATED"/>
    <property type="match status" value="1"/>
</dbReference>
<evidence type="ECO:0000256" key="5">
    <source>
        <dbReference type="ARBA" id="ARBA00024045"/>
    </source>
</evidence>
<proteinExistence type="inferred from homology"/>
<evidence type="ECO:0000256" key="3">
    <source>
        <dbReference type="ARBA" id="ARBA00022723"/>
    </source>
</evidence>
<comment type="subcellular location">
    <subcellularLocation>
        <location evidence="1">Membrane</location>
        <topology evidence="1">Peripheral membrane protein</topology>
    </subcellularLocation>
</comment>
<feature type="region of interest" description="Disordered" evidence="6">
    <location>
        <begin position="97"/>
        <end position="317"/>
    </location>
</feature>
<feature type="domain" description="HMA" evidence="7">
    <location>
        <begin position="10"/>
        <end position="73"/>
    </location>
</feature>
<evidence type="ECO:0000256" key="1">
    <source>
        <dbReference type="ARBA" id="ARBA00004170"/>
    </source>
</evidence>
<dbReference type="GO" id="GO:0009626">
    <property type="term" value="P:plant-type hypersensitive response"/>
    <property type="evidence" value="ECO:0007669"/>
    <property type="project" value="UniProtKB-KW"/>
</dbReference>
<keyword evidence="2" id="KW-0488">Methylation</keyword>
<name>A0A484NEQ7_9ASTE</name>
<dbReference type="FunFam" id="3.30.70.100:FF:000008">
    <property type="entry name" value="Copper transport protein ATOX1"/>
    <property type="match status" value="1"/>
</dbReference>
<protein>
    <recommendedName>
        <fullName evidence="7">HMA domain-containing protein</fullName>
    </recommendedName>
</protein>
<organism evidence="8 9">
    <name type="scientific">Cuscuta campestris</name>
    <dbReference type="NCBI Taxonomy" id="132261"/>
    <lineage>
        <taxon>Eukaryota</taxon>
        <taxon>Viridiplantae</taxon>
        <taxon>Streptophyta</taxon>
        <taxon>Embryophyta</taxon>
        <taxon>Tracheophyta</taxon>
        <taxon>Spermatophyta</taxon>
        <taxon>Magnoliopsida</taxon>
        <taxon>eudicotyledons</taxon>
        <taxon>Gunneridae</taxon>
        <taxon>Pentapetalae</taxon>
        <taxon>asterids</taxon>
        <taxon>lamiids</taxon>
        <taxon>Solanales</taxon>
        <taxon>Convolvulaceae</taxon>
        <taxon>Cuscuteae</taxon>
        <taxon>Cuscuta</taxon>
        <taxon>Cuscuta subgen. Grammica</taxon>
        <taxon>Cuscuta sect. Cleistogrammica</taxon>
    </lineage>
</organism>
<dbReference type="Proteomes" id="UP000595140">
    <property type="component" value="Unassembled WGS sequence"/>
</dbReference>
<gene>
    <name evidence="8" type="ORF">CCAM_LOCUS40544</name>
</gene>
<dbReference type="Pfam" id="PF00403">
    <property type="entry name" value="HMA"/>
    <property type="match status" value="1"/>
</dbReference>
<dbReference type="AlphaFoldDB" id="A0A484NEQ7"/>
<evidence type="ECO:0000256" key="4">
    <source>
        <dbReference type="ARBA" id="ARBA00023289"/>
    </source>
</evidence>
<comment type="similarity">
    <text evidence="5">Belongs to the HIPP family.</text>
</comment>
<keyword evidence="9" id="KW-1185">Reference proteome</keyword>
<keyword evidence="3" id="KW-0479">Metal-binding</keyword>
<dbReference type="InterPro" id="IPR036163">
    <property type="entry name" value="HMA_dom_sf"/>
</dbReference>
<evidence type="ECO:0000256" key="2">
    <source>
        <dbReference type="ARBA" id="ARBA00022481"/>
    </source>
</evidence>
<dbReference type="Gene3D" id="3.30.70.100">
    <property type="match status" value="1"/>
</dbReference>
<feature type="compositionally biased region" description="Gly residues" evidence="6">
    <location>
        <begin position="285"/>
        <end position="297"/>
    </location>
</feature>
<keyword evidence="4" id="KW-0636">Prenylation</keyword>
<keyword evidence="4" id="KW-0449">Lipoprotein</keyword>
<dbReference type="InterPro" id="IPR006121">
    <property type="entry name" value="HMA_dom"/>
</dbReference>
<dbReference type="GO" id="GO:0016020">
    <property type="term" value="C:membrane"/>
    <property type="evidence" value="ECO:0007669"/>
    <property type="project" value="UniProtKB-SubCell"/>
</dbReference>
<dbReference type="PROSITE" id="PS50846">
    <property type="entry name" value="HMA_2"/>
    <property type="match status" value="1"/>
</dbReference>
<dbReference type="SUPFAM" id="SSF55008">
    <property type="entry name" value="HMA, heavy metal-associated domain"/>
    <property type="match status" value="1"/>
</dbReference>
<evidence type="ECO:0000313" key="8">
    <source>
        <dbReference type="EMBL" id="VFQ98768.1"/>
    </source>
</evidence>
<feature type="compositionally biased region" description="Gly residues" evidence="6">
    <location>
        <begin position="216"/>
        <end position="235"/>
    </location>
</feature>
<accession>A0A484NEQ7</accession>
<dbReference type="PANTHER" id="PTHR45868:SF83">
    <property type="entry name" value="HEAVY METAL-ASSOCIATED ISOPRENYLATED PLANT PROTEIN 33"/>
    <property type="match status" value="1"/>
</dbReference>
<dbReference type="OrthoDB" id="689350at2759"/>
<reference evidence="8 9" key="1">
    <citation type="submission" date="2018-04" db="EMBL/GenBank/DDBJ databases">
        <authorList>
            <person name="Vogel A."/>
        </authorList>
    </citation>
    <scope>NUCLEOTIDE SEQUENCE [LARGE SCALE GENOMIC DNA]</scope>
</reference>
<sequence>MNNKHDIMKTQACVLRVNIHCDGCKHKVKKILLKVEGVYGVKIDADNGKVTVTGNADPATLLKKLEKSGKHAELWSQKGNSNNNPFKMMNNQFMNLELGDFKGGKDPKSRGKGGDNKDQQKGGGHMMQNLMKGGGDMMMMRGPPPNPKGQKTVKFDLPEDEFGDCDDFDEDEDEFYDDDEGDDDDSAGDELEGGGRRRHPPPPSSKSKTKNKTEGGVKGGGGGGGKGGGGGGSRGFSGMMNMLKGGVGNNGKSGGKAKKGDGVEIPMQFKGLTGGGNHNDVGGKNMIGGKNGKGGKNNGQFVGAAGPHGNKKGVSQHNGGDNWGHKGGGQLMMNNPQKGLFHEGGGGRGMGQMGPMGHYPMGNPAAVQGLPAPPGPMKGGGGYFPGMMGPGGGGGNPYYPHPQQQQYMAQMMMNQYQQRPYGYDMPGGGTGAHPMMYTPHPHPAMGYGPPIHPPANDNFTHIFSDENTGSCSVM</sequence>
<evidence type="ECO:0000256" key="6">
    <source>
        <dbReference type="SAM" id="MobiDB-lite"/>
    </source>
</evidence>
<feature type="compositionally biased region" description="Gly residues" evidence="6">
    <location>
        <begin position="245"/>
        <end position="254"/>
    </location>
</feature>
<dbReference type="EMBL" id="OOIL02006618">
    <property type="protein sequence ID" value="VFQ98768.1"/>
    <property type="molecule type" value="Genomic_DNA"/>
</dbReference>
<feature type="compositionally biased region" description="Acidic residues" evidence="6">
    <location>
        <begin position="158"/>
        <end position="192"/>
    </location>
</feature>
<evidence type="ECO:0000259" key="7">
    <source>
        <dbReference type="PROSITE" id="PS50846"/>
    </source>
</evidence>
<dbReference type="CDD" id="cd00371">
    <property type="entry name" value="HMA"/>
    <property type="match status" value="1"/>
</dbReference>
<dbReference type="GO" id="GO:0046872">
    <property type="term" value="F:metal ion binding"/>
    <property type="evidence" value="ECO:0007669"/>
    <property type="project" value="UniProtKB-KW"/>
</dbReference>
<evidence type="ECO:0000313" key="9">
    <source>
        <dbReference type="Proteomes" id="UP000595140"/>
    </source>
</evidence>
<feature type="compositionally biased region" description="Basic and acidic residues" evidence="6">
    <location>
        <begin position="99"/>
        <end position="120"/>
    </location>
</feature>